<dbReference type="OrthoDB" id="2657661at2759"/>
<dbReference type="RefSeq" id="XP_040762213.1">
    <property type="nucleotide sequence ID" value="XM_040901873.1"/>
</dbReference>
<evidence type="ECO:0000256" key="1">
    <source>
        <dbReference type="SAM" id="MobiDB-lite"/>
    </source>
</evidence>
<dbReference type="InParanoid" id="A0A165DB80"/>
<feature type="compositionally biased region" description="Low complexity" evidence="1">
    <location>
        <begin position="175"/>
        <end position="187"/>
    </location>
</feature>
<dbReference type="GeneID" id="63818904"/>
<feature type="region of interest" description="Disordered" evidence="1">
    <location>
        <begin position="160"/>
        <end position="228"/>
    </location>
</feature>
<keyword evidence="2" id="KW-1133">Transmembrane helix</keyword>
<feature type="transmembrane region" description="Helical" evidence="2">
    <location>
        <begin position="696"/>
        <end position="715"/>
    </location>
</feature>
<evidence type="ECO:0008006" key="5">
    <source>
        <dbReference type="Google" id="ProtNLM"/>
    </source>
</evidence>
<keyword evidence="2" id="KW-0472">Membrane</keyword>
<accession>A0A165DB80</accession>
<reference evidence="3 4" key="1">
    <citation type="journal article" date="2016" name="Mol. Biol. Evol.">
        <title>Comparative Genomics of Early-Diverging Mushroom-Forming Fungi Provides Insights into the Origins of Lignocellulose Decay Capabilities.</title>
        <authorList>
            <person name="Nagy L.G."/>
            <person name="Riley R."/>
            <person name="Tritt A."/>
            <person name="Adam C."/>
            <person name="Daum C."/>
            <person name="Floudas D."/>
            <person name="Sun H."/>
            <person name="Yadav J.S."/>
            <person name="Pangilinan J."/>
            <person name="Larsson K.H."/>
            <person name="Matsuura K."/>
            <person name="Barry K."/>
            <person name="Labutti K."/>
            <person name="Kuo R."/>
            <person name="Ohm R.A."/>
            <person name="Bhattacharya S.S."/>
            <person name="Shirouzu T."/>
            <person name="Yoshinaga Y."/>
            <person name="Martin F.M."/>
            <person name="Grigoriev I.V."/>
            <person name="Hibbett D.S."/>
        </authorList>
    </citation>
    <scope>NUCLEOTIDE SEQUENCE [LARGE SCALE GENOMIC DNA]</scope>
    <source>
        <strain evidence="3 4">93-53</strain>
    </source>
</reference>
<dbReference type="AlphaFoldDB" id="A0A165DB80"/>
<organism evidence="3 4">
    <name type="scientific">Laetiporus sulphureus 93-53</name>
    <dbReference type="NCBI Taxonomy" id="1314785"/>
    <lineage>
        <taxon>Eukaryota</taxon>
        <taxon>Fungi</taxon>
        <taxon>Dikarya</taxon>
        <taxon>Basidiomycota</taxon>
        <taxon>Agaricomycotina</taxon>
        <taxon>Agaricomycetes</taxon>
        <taxon>Polyporales</taxon>
        <taxon>Laetiporus</taxon>
    </lineage>
</organism>
<keyword evidence="4" id="KW-1185">Reference proteome</keyword>
<protein>
    <recommendedName>
        <fullName evidence="5">WW domain-containing protein</fullName>
    </recommendedName>
</protein>
<feature type="region of interest" description="Disordered" evidence="1">
    <location>
        <begin position="86"/>
        <end position="120"/>
    </location>
</feature>
<feature type="compositionally biased region" description="Polar residues" evidence="1">
    <location>
        <begin position="218"/>
        <end position="228"/>
    </location>
</feature>
<feature type="transmembrane region" description="Helical" evidence="2">
    <location>
        <begin position="607"/>
        <end position="630"/>
    </location>
</feature>
<evidence type="ECO:0000313" key="4">
    <source>
        <dbReference type="Proteomes" id="UP000076871"/>
    </source>
</evidence>
<proteinExistence type="predicted"/>
<evidence type="ECO:0000313" key="3">
    <source>
        <dbReference type="EMBL" id="KZT04473.1"/>
    </source>
</evidence>
<name>A0A165DB80_9APHY</name>
<dbReference type="EMBL" id="KV427636">
    <property type="protein sequence ID" value="KZT04473.1"/>
    <property type="molecule type" value="Genomic_DNA"/>
</dbReference>
<evidence type="ECO:0000256" key="2">
    <source>
        <dbReference type="SAM" id="Phobius"/>
    </source>
</evidence>
<dbReference type="Proteomes" id="UP000076871">
    <property type="component" value="Unassembled WGS sequence"/>
</dbReference>
<sequence length="774" mass="87710">MALARYLRVLLELLSKLLPFRRWTTVLAGRVIHLLSHASQYFRKTLLRAGKPNKRQDRTKYPDDGLFGKDKTMFQDKDAEQDIYSSNVPGSLLDPRTAHRSTAGPLHTETPANTSTIHANPRGSQISISIQSASSDEASSHVDRFSLSCHGSITGEHGGVVATEVFDEDEDRLRPPSSRPSSRTSSRQVDRLEQVITHSTSPRAQLRAGTRTRLRSAPSRSFKSSGSALSVATYESGKSKAESQVLAVPAGDALSLRSSARIAHPKEAVETYPVLWTERYDRKRILENREFKWETKAMNMTYPLEGKPEGWEALTHPEGQLYFFHPTRLIYTDEYLCDPNVLREIEDFVAVLDRIVEEQNIQLPPGAELVLDLRTDPETEERYWCYYYVNHKDRVLFWIQDYEVTRRLGQLKGIYSATHIKLGIEEYYWLHWDTYPYNHEPSYQLMTELKCIVTHANADLLTSNTTTLTWNTDELYKMLAIVKDLEGLGCNQWTACVVAHHRYLNHHGQKAARLARDQSLFGDVHTSRSPLIALIAPLLFYSPMTHLNALDNLFIDGVISIVPWTQFIGKLQNDWTEQVLTATVLLNANISFMTITDVDDGTNPRTWAQVVSFVSTIASIGSTIVGLLLLRQYRLKPKDTSQDAVNYLTSRKHPTLGLETLAIMYSLPYALLMWGMITFLAAFACECFVQHDARSTIVSAVAWGLVGMLLAWYIYTAWEGGDVSIRVQLGELWTSARLRISKVADVMRISSWHAVFRPSSSHTLTPDIRELHTC</sequence>
<gene>
    <name evidence="3" type="ORF">LAESUDRAFT_296031</name>
</gene>
<keyword evidence="2" id="KW-0812">Transmembrane</keyword>
<feature type="transmembrane region" description="Helical" evidence="2">
    <location>
        <begin position="661"/>
        <end position="684"/>
    </location>
</feature>